<dbReference type="CDD" id="cd02878">
    <property type="entry name" value="GH18_zymocin_alpha"/>
    <property type="match status" value="1"/>
</dbReference>
<dbReference type="PROSITE" id="PS51782">
    <property type="entry name" value="LYSM"/>
    <property type="match status" value="1"/>
</dbReference>
<dbReference type="SUPFAM" id="SSF57016">
    <property type="entry name" value="Plant lectins/antimicrobial peptides"/>
    <property type="match status" value="1"/>
</dbReference>
<evidence type="ECO:0000256" key="3">
    <source>
        <dbReference type="ARBA" id="ARBA00008682"/>
    </source>
</evidence>
<evidence type="ECO:0000256" key="9">
    <source>
        <dbReference type="ARBA" id="ARBA00023026"/>
    </source>
</evidence>
<dbReference type="GO" id="GO:0008843">
    <property type="term" value="F:endochitinase activity"/>
    <property type="evidence" value="ECO:0007669"/>
    <property type="project" value="UniProtKB-EC"/>
</dbReference>
<evidence type="ECO:0000256" key="8">
    <source>
        <dbReference type="ARBA" id="ARBA00023024"/>
    </source>
</evidence>
<evidence type="ECO:0000259" key="18">
    <source>
        <dbReference type="PROSITE" id="PS50941"/>
    </source>
</evidence>
<evidence type="ECO:0000256" key="4">
    <source>
        <dbReference type="ARBA" id="ARBA00012729"/>
    </source>
</evidence>
<dbReference type="Gene3D" id="3.20.20.80">
    <property type="entry name" value="Glycosidases"/>
    <property type="match status" value="1"/>
</dbReference>
<dbReference type="PANTHER" id="PTHR47700">
    <property type="entry name" value="V CHITINASE, PUTATIVE (AFU_ORTHOLOGUE AFUA_6G13720)-RELATED"/>
    <property type="match status" value="1"/>
</dbReference>
<feature type="region of interest" description="Disordered" evidence="15">
    <location>
        <begin position="1308"/>
        <end position="1345"/>
    </location>
</feature>
<keyword evidence="13" id="KW-1015">Disulfide bond</keyword>
<feature type="domain" description="Chitin-binding type-1" evidence="18">
    <location>
        <begin position="509"/>
        <end position="577"/>
    </location>
</feature>
<dbReference type="Pfam" id="PF00187">
    <property type="entry name" value="Chitin_bind_1"/>
    <property type="match status" value="1"/>
</dbReference>
<keyword evidence="11 14" id="KW-0326">Glycosidase</keyword>
<name>A0AAE8STR7_9PEZI</name>
<accession>A0AAE8STR7</accession>
<dbReference type="InterPro" id="IPR036861">
    <property type="entry name" value="Endochitinase-like_sf"/>
</dbReference>
<evidence type="ECO:0000256" key="11">
    <source>
        <dbReference type="ARBA" id="ARBA00023295"/>
    </source>
</evidence>
<sequence>MKSKRTTAVAAALLGYITGAAALNVSHSMFPSAPVPDTPRHGCAVSCSESGPTSCRWGVVHSLGALDRCDKTQLLDANVRFPLEDEDGRTDLRACTASGDTDQNDYGPPCGTGAPQRSTKADVQLLFGESSGGNSTASASPSDVAEAAKELANNLKVDPTCQEVTRIAKKGSAILGLFVGHEVSKSSVVPLIEKFIKYVESTDSLPLVTAAQICGPKGKRSSRHSFGIMADTSGDIKAVHQTLGQWHEAKCLEGLETGETWKDQKFSIVSATAVTMGGRVAASSSNDRTVTARSAAPAHWVPRSLLAPRAECKAYEVQGGDDCYTIATEKCRLKNLDALYKFNKNAKKMCKEGIIPGDHFCCNAGTMPDFSPKPNKDGTCKYVMSDHGDICDTLAKEACDITPKQFYEYNGGGKSDFCDAIQPRKPYCCSPGKKPDLRPKKNKDGTCRSYTIKDKFCDDIKNEFFLKDGDLDKFNKGKTWGWMGCKRLMPGQKICLSDGDPPMPAEDANAQCGPTVVGTPRPSKTKFADLNQCPLNACCNTWGQCGTTEEFCKDTTIDKTPGTAKNNTNGCISNCGTDIVNNKKGPSSFSRVAYFEAWNKNRPCLHMDVDEISDKTYTHVHFSFGTITPTFEINVDDIQEQFDKLKKWSTKVKKIISFGGWAFSTEPETIDVFRNGVKEGNREKFASNVAAFVKKHNLDGVDFDWEYPGADDIPGTSPGSPEDGPNYVAFLKLVKSKLGKDKSVSIAAPASYWYLRHFPIDDIAKIVDYIIYMTYDLHGQWDVDNEYAQPGCKSGKCLRSHVNKTETETALSMVTKAGVPSTKLFIGISSFGRSFKMAKAGCTGANCQYTGKKNKSPAKKGVCTGEAGYLADAEINQIMLIGDSFGGGEYEWFHDDDSDSDMLVYDGVEWVSYMDSTTKEGRVDWYKDLNFGGVSDWAVDLGADRAEKERSDDGGDDIDIGDFKTCDWDAEYKSLEDLAGKSEGLDPVCASVHTLRILSKMLKSSLDGYDDAAKGYDGKFDTYADYIKKTLNTRLEEFMRDKGMKYFTCKAHITETNLDKDDAEDLSCEDVDSRPGMYESWTFWWEFKEKEKKKYEDELWDFGIDPEWVEFGVYRDVFTCDRQSGGTGMCWDTTQTNNGFPRGKDNIEISDPKDIVDKARNNFDNLDDEFFATEWDISMDQWDGSPEDAVQVLSAPVFMLSDAIINMKEVKEMGDKIDKENEKNLILTILSGVLFLIPFVGAAVGSLGRAGANIARMLSAIEAGGAAGLSIYEIIEDPESAPLAIMTMLLGGAGSLGGAKGYRDLAKPRKDLSTNGGAEKMGQTWKEQDPHIQKIMNNSCRSKTK</sequence>
<dbReference type="InterPro" id="IPR017853">
    <property type="entry name" value="GH"/>
</dbReference>
<dbReference type="Gene3D" id="3.10.350.10">
    <property type="entry name" value="LysM domain"/>
    <property type="match status" value="1"/>
</dbReference>
<dbReference type="Proteomes" id="UP001187682">
    <property type="component" value="Unassembled WGS sequence"/>
</dbReference>
<dbReference type="InterPro" id="IPR018392">
    <property type="entry name" value="LysM"/>
</dbReference>
<feature type="region of interest" description="Disordered" evidence="15">
    <location>
        <begin position="93"/>
        <end position="118"/>
    </location>
</feature>
<evidence type="ECO:0000256" key="6">
    <source>
        <dbReference type="ARBA" id="ARBA00022669"/>
    </source>
</evidence>
<evidence type="ECO:0000313" key="22">
    <source>
        <dbReference type="Proteomes" id="UP001187682"/>
    </source>
</evidence>
<dbReference type="InterPro" id="IPR053214">
    <property type="entry name" value="LysM12-like"/>
</dbReference>
<evidence type="ECO:0000256" key="15">
    <source>
        <dbReference type="SAM" id="MobiDB-lite"/>
    </source>
</evidence>
<dbReference type="InterPro" id="IPR011583">
    <property type="entry name" value="Chitinase_II/V-like_cat"/>
</dbReference>
<comment type="caution">
    <text evidence="21">The sequence shown here is derived from an EMBL/GenBank/DDBJ whole genome shotgun (WGS) entry which is preliminary data.</text>
</comment>
<keyword evidence="10" id="KW-0119">Carbohydrate metabolism</keyword>
<reference evidence="21" key="1">
    <citation type="submission" date="2018-03" db="EMBL/GenBank/DDBJ databases">
        <authorList>
            <person name="Guldener U."/>
        </authorList>
    </citation>
    <scope>NUCLEOTIDE SEQUENCE</scope>
</reference>
<protein>
    <recommendedName>
        <fullName evidence="4">chitinase</fullName>
        <ecNumber evidence="4">3.2.1.14</ecNumber>
    </recommendedName>
</protein>
<dbReference type="SUPFAM" id="SSF54556">
    <property type="entry name" value="Chitinase insertion domain"/>
    <property type="match status" value="1"/>
</dbReference>
<keyword evidence="8" id="KW-0146">Chitin degradation</keyword>
<comment type="caution">
    <text evidence="13">Lacks conserved residue(s) required for the propagation of feature annotation.</text>
</comment>
<evidence type="ECO:0000256" key="16">
    <source>
        <dbReference type="SAM" id="Phobius"/>
    </source>
</evidence>
<keyword evidence="12" id="KW-0624">Polysaccharide degradation</keyword>
<dbReference type="GO" id="GO:0008061">
    <property type="term" value="F:chitin binding"/>
    <property type="evidence" value="ECO:0007669"/>
    <property type="project" value="UniProtKB-UniRule"/>
</dbReference>
<evidence type="ECO:0000256" key="13">
    <source>
        <dbReference type="PROSITE-ProRule" id="PRU00261"/>
    </source>
</evidence>
<evidence type="ECO:0000256" key="1">
    <source>
        <dbReference type="ARBA" id="ARBA00000822"/>
    </source>
</evidence>
<keyword evidence="22" id="KW-1185">Reference proteome</keyword>
<feature type="disulfide bond" evidence="13">
    <location>
        <begin position="533"/>
        <end position="545"/>
    </location>
</feature>
<dbReference type="SMART" id="SM00636">
    <property type="entry name" value="Glyco_18"/>
    <property type="match status" value="1"/>
</dbReference>
<comment type="subcellular location">
    <subcellularLocation>
        <location evidence="2">Secreted</location>
    </subcellularLocation>
</comment>
<dbReference type="GO" id="GO:0005576">
    <property type="term" value="C:extracellular region"/>
    <property type="evidence" value="ECO:0007669"/>
    <property type="project" value="UniProtKB-SubCell"/>
</dbReference>
<gene>
    <name evidence="21" type="ORF">DNG_03194</name>
</gene>
<evidence type="ECO:0000259" key="20">
    <source>
        <dbReference type="PROSITE" id="PS51910"/>
    </source>
</evidence>
<dbReference type="InterPro" id="IPR036779">
    <property type="entry name" value="LysM_dom_sf"/>
</dbReference>
<dbReference type="GO" id="GO:0000272">
    <property type="term" value="P:polysaccharide catabolic process"/>
    <property type="evidence" value="ECO:0007669"/>
    <property type="project" value="UniProtKB-KW"/>
</dbReference>
<evidence type="ECO:0000256" key="2">
    <source>
        <dbReference type="ARBA" id="ARBA00004613"/>
    </source>
</evidence>
<dbReference type="EC" id="3.2.1.14" evidence="4"/>
<dbReference type="Pfam" id="PF00704">
    <property type="entry name" value="Glyco_hydro_18"/>
    <property type="match status" value="1"/>
</dbReference>
<evidence type="ECO:0000256" key="7">
    <source>
        <dbReference type="ARBA" id="ARBA00022801"/>
    </source>
</evidence>
<dbReference type="InterPro" id="IPR001002">
    <property type="entry name" value="Chitin-bd_1"/>
</dbReference>
<keyword evidence="17" id="KW-0732">Signal</keyword>
<keyword evidence="16" id="KW-0812">Transmembrane</keyword>
<dbReference type="GO" id="GO:0006032">
    <property type="term" value="P:chitin catabolic process"/>
    <property type="evidence" value="ECO:0007669"/>
    <property type="project" value="UniProtKB-KW"/>
</dbReference>
<keyword evidence="6 13" id="KW-0147">Chitin-binding</keyword>
<comment type="similarity">
    <text evidence="3">Belongs to the glycosyl hydrolase 18 family. Chitinase class V subfamily.</text>
</comment>
<evidence type="ECO:0000259" key="19">
    <source>
        <dbReference type="PROSITE" id="PS51782"/>
    </source>
</evidence>
<keyword evidence="16" id="KW-1133">Transmembrane helix</keyword>
<dbReference type="SUPFAM" id="SSF51445">
    <property type="entry name" value="(Trans)glycosidases"/>
    <property type="match status" value="1"/>
</dbReference>
<evidence type="ECO:0000256" key="12">
    <source>
        <dbReference type="ARBA" id="ARBA00023326"/>
    </source>
</evidence>
<feature type="compositionally biased region" description="Polar residues" evidence="15">
    <location>
        <begin position="1335"/>
        <end position="1345"/>
    </location>
</feature>
<feature type="transmembrane region" description="Helical" evidence="16">
    <location>
        <begin position="1225"/>
        <end position="1245"/>
    </location>
</feature>
<comment type="catalytic activity">
    <reaction evidence="1">
        <text>Random endo-hydrolysis of N-acetyl-beta-D-glucosaminide (1-&gt;4)-beta-linkages in chitin and chitodextrins.</text>
        <dbReference type="EC" id="3.2.1.14"/>
    </reaction>
</comment>
<evidence type="ECO:0000256" key="17">
    <source>
        <dbReference type="SAM" id="SignalP"/>
    </source>
</evidence>
<dbReference type="Gene3D" id="3.10.50.10">
    <property type="match status" value="1"/>
</dbReference>
<dbReference type="PANTHER" id="PTHR47700:SF2">
    <property type="entry name" value="CHITINASE"/>
    <property type="match status" value="1"/>
</dbReference>
<keyword evidence="16" id="KW-0472">Membrane</keyword>
<dbReference type="InterPro" id="IPR029070">
    <property type="entry name" value="Chitinase_insertion_sf"/>
</dbReference>
<feature type="chain" id="PRO_5042253757" description="chitinase" evidence="17">
    <location>
        <begin position="23"/>
        <end position="1345"/>
    </location>
</feature>
<dbReference type="PROSITE" id="PS51910">
    <property type="entry name" value="GH18_2"/>
    <property type="match status" value="1"/>
</dbReference>
<feature type="disulfide bond" evidence="13">
    <location>
        <begin position="571"/>
        <end position="575"/>
    </location>
</feature>
<feature type="domain" description="GH18" evidence="20">
    <location>
        <begin position="589"/>
        <end position="954"/>
    </location>
</feature>
<keyword evidence="9" id="KW-0843">Virulence</keyword>
<dbReference type="EMBL" id="ONZQ02000003">
    <property type="protein sequence ID" value="SPO00349.1"/>
    <property type="molecule type" value="Genomic_DNA"/>
</dbReference>
<evidence type="ECO:0000256" key="10">
    <source>
        <dbReference type="ARBA" id="ARBA00023277"/>
    </source>
</evidence>
<evidence type="ECO:0000313" key="21">
    <source>
        <dbReference type="EMBL" id="SPO00349.1"/>
    </source>
</evidence>
<proteinExistence type="inferred from homology"/>
<evidence type="ECO:0000256" key="14">
    <source>
        <dbReference type="RuleBase" id="RU000489"/>
    </source>
</evidence>
<keyword evidence="7 14" id="KW-0378">Hydrolase</keyword>
<dbReference type="InterPro" id="IPR001223">
    <property type="entry name" value="Glyco_hydro18_cat"/>
</dbReference>
<organism evidence="21 22">
    <name type="scientific">Cephalotrichum gorgonifer</name>
    <dbReference type="NCBI Taxonomy" id="2041049"/>
    <lineage>
        <taxon>Eukaryota</taxon>
        <taxon>Fungi</taxon>
        <taxon>Dikarya</taxon>
        <taxon>Ascomycota</taxon>
        <taxon>Pezizomycotina</taxon>
        <taxon>Sordariomycetes</taxon>
        <taxon>Hypocreomycetidae</taxon>
        <taxon>Microascales</taxon>
        <taxon>Microascaceae</taxon>
        <taxon>Cephalotrichum</taxon>
    </lineage>
</organism>
<feature type="disulfide bond" evidence="13">
    <location>
        <begin position="538"/>
        <end position="552"/>
    </location>
</feature>
<dbReference type="InterPro" id="IPR001579">
    <property type="entry name" value="Glyco_hydro_18_chit_AS"/>
</dbReference>
<evidence type="ECO:0000256" key="5">
    <source>
        <dbReference type="ARBA" id="ARBA00022525"/>
    </source>
</evidence>
<feature type="domain" description="LysM" evidence="19">
    <location>
        <begin position="381"/>
        <end position="429"/>
    </location>
</feature>
<keyword evidence="5" id="KW-0964">Secreted</keyword>
<dbReference type="PROSITE" id="PS50941">
    <property type="entry name" value="CHIT_BIND_I_2"/>
    <property type="match status" value="1"/>
</dbReference>
<dbReference type="Gene3D" id="3.30.60.10">
    <property type="entry name" value="Endochitinase-like"/>
    <property type="match status" value="1"/>
</dbReference>
<dbReference type="PROSITE" id="PS01095">
    <property type="entry name" value="GH18_1"/>
    <property type="match status" value="1"/>
</dbReference>
<feature type="signal peptide" evidence="17">
    <location>
        <begin position="1"/>
        <end position="22"/>
    </location>
</feature>